<proteinExistence type="inferred from homology"/>
<dbReference type="Proteomes" id="UP000694924">
    <property type="component" value="Unplaced"/>
</dbReference>
<dbReference type="Gene3D" id="3.20.20.80">
    <property type="entry name" value="Glycosidases"/>
    <property type="match status" value="1"/>
</dbReference>
<dbReference type="SUPFAM" id="SSF51445">
    <property type="entry name" value="(Trans)glycosidases"/>
    <property type="match status" value="1"/>
</dbReference>
<feature type="domain" description="GH18" evidence="5">
    <location>
        <begin position="83"/>
        <end position="397"/>
    </location>
</feature>
<dbReference type="InterPro" id="IPR011583">
    <property type="entry name" value="Chitinase_II/V-like_cat"/>
</dbReference>
<evidence type="ECO:0000259" key="5">
    <source>
        <dbReference type="PROSITE" id="PS51910"/>
    </source>
</evidence>
<accession>A0ABM1JGA6</accession>
<feature type="region of interest" description="Disordered" evidence="3">
    <location>
        <begin position="23"/>
        <end position="45"/>
    </location>
</feature>
<dbReference type="Pfam" id="PF00704">
    <property type="entry name" value="Glyco_hydro_18"/>
    <property type="match status" value="1"/>
</dbReference>
<gene>
    <name evidence="7" type="primary">LOC107074507</name>
</gene>
<keyword evidence="6" id="KW-1185">Reference proteome</keyword>
<name>A0ABM1JGA6_POLDO</name>
<dbReference type="InterPro" id="IPR029070">
    <property type="entry name" value="Chitinase_insertion_sf"/>
</dbReference>
<sequence length="397" mass="45383">MNFLILILKILIVIQLSEATLSPPTNTGNKKDKKDKGKVDSQKGPVNKDVFQRNLVIKDPKVIDIIKESGTYYSDTKRRRFSGEILGYITPWNSNGYELSKTFHGKFTMVSPVWFSILPSNTSTFPLPTHDVQKKWLKDMRSMNSESHNVKILPRLLFKHWSTNDIVELESNTLKQQQLITTLTDTAKTFRFDGYVLEIWDQFIYTGINVQILLSVVKAISKKLKNGNLDVILAIPPSRGSKAQLFSRDHFNELSPYIKSFSLMTYDYSSVQRPGPNSPLSWARQCVELLVPDQNDPKRNQILLGINFYGYSYTPEGGGPILGSQYLKSLETFKSKIQWDDRSKEHFFESKSSLGSGYVFYPTLYSMVFRFDLAAELGTGIAIWELGQGLNYFYDLL</sequence>
<reference evidence="7" key="1">
    <citation type="submission" date="2025-08" db="UniProtKB">
        <authorList>
            <consortium name="RefSeq"/>
        </authorList>
    </citation>
    <scope>IDENTIFICATION</scope>
    <source>
        <tissue evidence="7">Whole body</tissue>
    </source>
</reference>
<organism evidence="6 7">
    <name type="scientific">Polistes dominula</name>
    <name type="common">European paper wasp</name>
    <name type="synonym">Vespa dominula</name>
    <dbReference type="NCBI Taxonomy" id="743375"/>
    <lineage>
        <taxon>Eukaryota</taxon>
        <taxon>Metazoa</taxon>
        <taxon>Ecdysozoa</taxon>
        <taxon>Arthropoda</taxon>
        <taxon>Hexapoda</taxon>
        <taxon>Insecta</taxon>
        <taxon>Pterygota</taxon>
        <taxon>Neoptera</taxon>
        <taxon>Endopterygota</taxon>
        <taxon>Hymenoptera</taxon>
        <taxon>Apocrita</taxon>
        <taxon>Aculeata</taxon>
        <taxon>Vespoidea</taxon>
        <taxon>Vespidae</taxon>
        <taxon>Polistinae</taxon>
        <taxon>Polistini</taxon>
        <taxon>Polistes</taxon>
    </lineage>
</organism>
<evidence type="ECO:0000256" key="4">
    <source>
        <dbReference type="SAM" id="SignalP"/>
    </source>
</evidence>
<dbReference type="RefSeq" id="XP_015191494.1">
    <property type="nucleotide sequence ID" value="XM_015336008.1"/>
</dbReference>
<feature type="chain" id="PRO_5046961368" description="Chitinase domain-containing protein 1" evidence="4">
    <location>
        <begin position="20"/>
        <end position="397"/>
    </location>
</feature>
<dbReference type="GeneID" id="107074507"/>
<dbReference type="CDD" id="cd02876">
    <property type="entry name" value="GH18_SI-CLP"/>
    <property type="match status" value="1"/>
</dbReference>
<dbReference type="InterPro" id="IPR017853">
    <property type="entry name" value="GH"/>
</dbReference>
<evidence type="ECO:0000256" key="2">
    <source>
        <dbReference type="ARBA" id="ARBA00040976"/>
    </source>
</evidence>
<dbReference type="PROSITE" id="PS51910">
    <property type="entry name" value="GH18_2"/>
    <property type="match status" value="1"/>
</dbReference>
<dbReference type="SMART" id="SM00636">
    <property type="entry name" value="Glyco_18"/>
    <property type="match status" value="1"/>
</dbReference>
<dbReference type="Gene3D" id="3.10.50.10">
    <property type="match status" value="1"/>
</dbReference>
<feature type="signal peptide" evidence="4">
    <location>
        <begin position="1"/>
        <end position="19"/>
    </location>
</feature>
<evidence type="ECO:0000256" key="1">
    <source>
        <dbReference type="ARBA" id="ARBA00009336"/>
    </source>
</evidence>
<protein>
    <recommendedName>
        <fullName evidence="2">Chitinase domain-containing protein 1</fullName>
    </recommendedName>
</protein>
<keyword evidence="4" id="KW-0732">Signal</keyword>
<evidence type="ECO:0000313" key="6">
    <source>
        <dbReference type="Proteomes" id="UP000694924"/>
    </source>
</evidence>
<dbReference type="PANTHER" id="PTHR46066">
    <property type="entry name" value="CHITINASE DOMAIN-CONTAINING PROTEIN 1 FAMILY MEMBER"/>
    <property type="match status" value="1"/>
</dbReference>
<feature type="compositionally biased region" description="Basic and acidic residues" evidence="3">
    <location>
        <begin position="29"/>
        <end position="41"/>
    </location>
</feature>
<dbReference type="PANTHER" id="PTHR46066:SF2">
    <property type="entry name" value="CHITINASE DOMAIN-CONTAINING PROTEIN 1"/>
    <property type="match status" value="1"/>
</dbReference>
<comment type="similarity">
    <text evidence="1">Belongs to the glycosyl hydrolase 18 family.</text>
</comment>
<evidence type="ECO:0000313" key="7">
    <source>
        <dbReference type="RefSeq" id="XP_015191494.1"/>
    </source>
</evidence>
<evidence type="ECO:0000256" key="3">
    <source>
        <dbReference type="SAM" id="MobiDB-lite"/>
    </source>
</evidence>
<dbReference type="InterPro" id="IPR001223">
    <property type="entry name" value="Glyco_hydro18_cat"/>
</dbReference>